<dbReference type="SUPFAM" id="SSF56219">
    <property type="entry name" value="DNase I-like"/>
    <property type="match status" value="1"/>
</dbReference>
<evidence type="ECO:0000256" key="1">
    <source>
        <dbReference type="SAM" id="MobiDB-lite"/>
    </source>
</evidence>
<feature type="domain" description="Endonuclease/exonuclease/phosphatase" evidence="2">
    <location>
        <begin position="107"/>
        <end position="207"/>
    </location>
</feature>
<name>A0A9N9YIW1_9HYPO</name>
<dbReference type="Gene3D" id="3.60.10.10">
    <property type="entry name" value="Endonuclease/exonuclease/phosphatase"/>
    <property type="match status" value="1"/>
</dbReference>
<accession>A0A9N9YIW1</accession>
<keyword evidence="4" id="KW-1185">Reference proteome</keyword>
<dbReference type="InterPro" id="IPR036691">
    <property type="entry name" value="Endo/exonu/phosph_ase_sf"/>
</dbReference>
<dbReference type="Proteomes" id="UP000696573">
    <property type="component" value="Unassembled WGS sequence"/>
</dbReference>
<dbReference type="InterPro" id="IPR005135">
    <property type="entry name" value="Endo/exonuclease/phosphatase"/>
</dbReference>
<comment type="caution">
    <text evidence="3">The sequence shown here is derived from an EMBL/GenBank/DDBJ whole genome shotgun (WGS) entry which is preliminary data.</text>
</comment>
<sequence length="257" mass="28880">MTGHQELSILQYNVQKSRDVVLANLFKDPRVLEYDILAIQEPWRNPFIATSYHPLKTHFQLTYLDDAATRVCLYINKRIDPSTWSVSHVSKDITCLSLHNPTSSEIIHILNVYNEPRSDTLSMVVEALSKLDPGNETIVLGNFNLHHPLWAASHLRPSAIPSAQPLLAIAEDFQLQLLTVPGTPTHRWKDGESTINLTFASEGLASRVVLPRRACRVPVPVNHQGNRRSSNSADDGSERDRTTITKPTDKHVTRKAD</sequence>
<evidence type="ECO:0000313" key="3">
    <source>
        <dbReference type="EMBL" id="CAH0020409.1"/>
    </source>
</evidence>
<dbReference type="GO" id="GO:0003824">
    <property type="term" value="F:catalytic activity"/>
    <property type="evidence" value="ECO:0007669"/>
    <property type="project" value="InterPro"/>
</dbReference>
<reference evidence="3" key="1">
    <citation type="submission" date="2021-10" db="EMBL/GenBank/DDBJ databases">
        <authorList>
            <person name="Piombo E."/>
        </authorList>
    </citation>
    <scope>NUCLEOTIDE SEQUENCE</scope>
</reference>
<protein>
    <recommendedName>
        <fullName evidence="2">Endonuclease/exonuclease/phosphatase domain-containing protein</fullName>
    </recommendedName>
</protein>
<gene>
    <name evidence="3" type="ORF">CRHIZ90672A_00018821</name>
</gene>
<feature type="compositionally biased region" description="Polar residues" evidence="1">
    <location>
        <begin position="223"/>
        <end position="234"/>
    </location>
</feature>
<proteinExistence type="predicted"/>
<dbReference type="AlphaFoldDB" id="A0A9N9YIW1"/>
<feature type="compositionally biased region" description="Basic and acidic residues" evidence="1">
    <location>
        <begin position="236"/>
        <end position="257"/>
    </location>
</feature>
<evidence type="ECO:0000313" key="4">
    <source>
        <dbReference type="Proteomes" id="UP000696573"/>
    </source>
</evidence>
<evidence type="ECO:0000259" key="2">
    <source>
        <dbReference type="Pfam" id="PF14529"/>
    </source>
</evidence>
<feature type="region of interest" description="Disordered" evidence="1">
    <location>
        <begin position="219"/>
        <end position="257"/>
    </location>
</feature>
<dbReference type="EMBL" id="CABFNQ020000643">
    <property type="protein sequence ID" value="CAH0020409.1"/>
    <property type="molecule type" value="Genomic_DNA"/>
</dbReference>
<dbReference type="Pfam" id="PF14529">
    <property type="entry name" value="Exo_endo_phos_2"/>
    <property type="match status" value="1"/>
</dbReference>
<dbReference type="OrthoDB" id="5151283at2759"/>
<organism evidence="3 4">
    <name type="scientific">Clonostachys rhizophaga</name>
    <dbReference type="NCBI Taxonomy" id="160324"/>
    <lineage>
        <taxon>Eukaryota</taxon>
        <taxon>Fungi</taxon>
        <taxon>Dikarya</taxon>
        <taxon>Ascomycota</taxon>
        <taxon>Pezizomycotina</taxon>
        <taxon>Sordariomycetes</taxon>
        <taxon>Hypocreomycetidae</taxon>
        <taxon>Hypocreales</taxon>
        <taxon>Bionectriaceae</taxon>
        <taxon>Clonostachys</taxon>
    </lineage>
</organism>